<dbReference type="RefSeq" id="WP_184940363.1">
    <property type="nucleotide sequence ID" value="NZ_JACHJV010000001.1"/>
</dbReference>
<gene>
    <name evidence="1" type="ORF">FHR34_005747</name>
</gene>
<dbReference type="Proteomes" id="UP000540506">
    <property type="component" value="Unassembled WGS sequence"/>
</dbReference>
<comment type="caution">
    <text evidence="1">The sequence shown here is derived from an EMBL/GenBank/DDBJ whole genome shotgun (WGS) entry which is preliminary data.</text>
</comment>
<evidence type="ECO:0000313" key="1">
    <source>
        <dbReference type="EMBL" id="MBB4926754.1"/>
    </source>
</evidence>
<name>A0A7W7R7J0_KITKI</name>
<evidence type="ECO:0000313" key="2">
    <source>
        <dbReference type="Proteomes" id="UP000540506"/>
    </source>
</evidence>
<dbReference type="EMBL" id="JACHJV010000001">
    <property type="protein sequence ID" value="MBB4926754.1"/>
    <property type="molecule type" value="Genomic_DNA"/>
</dbReference>
<dbReference type="AlphaFoldDB" id="A0A7W7R7J0"/>
<keyword evidence="2" id="KW-1185">Reference proteome</keyword>
<protein>
    <submittedName>
        <fullName evidence="1">Uncharacterized protein</fullName>
    </submittedName>
</protein>
<proteinExistence type="predicted"/>
<organism evidence="1 2">
    <name type="scientific">Kitasatospora kifunensis</name>
    <name type="common">Streptomyces kifunensis</name>
    <dbReference type="NCBI Taxonomy" id="58351"/>
    <lineage>
        <taxon>Bacteria</taxon>
        <taxon>Bacillati</taxon>
        <taxon>Actinomycetota</taxon>
        <taxon>Actinomycetes</taxon>
        <taxon>Kitasatosporales</taxon>
        <taxon>Streptomycetaceae</taxon>
        <taxon>Kitasatospora</taxon>
    </lineage>
</organism>
<accession>A0A7W7R7J0</accession>
<sequence length="318" mass="35149">MKRMPPDPERLEQYQQQLREFAASPPYPVHGLRRPVMAPAYLAGWETENEATVAATLAYGNWRDTDGLFIAVTTEPPGSAGQRTDPLKALLREIRGGRLPRTRAEPIRRRLPQGELCLLGESWALRMAIGDQAVTVLGHGPSPEDVEVGPVEDLLPYVLERNAQLTRLAAERGSPPEPALAPASGVAAVRAFLETFVPGGPDAGAAYRALARRAVAELAKVLDCGTEQAEDQVYSMVTQLSQLRLRVPWFTEQDGPRAAALEELLRYVGLRQPVASETAQLRWEHYWTAQQRATDESRSDLLADWVQAWVDWAAERGS</sequence>
<reference evidence="1 2" key="1">
    <citation type="submission" date="2020-08" db="EMBL/GenBank/DDBJ databases">
        <title>Sequencing the genomes of 1000 actinobacteria strains.</title>
        <authorList>
            <person name="Klenk H.-P."/>
        </authorList>
    </citation>
    <scope>NUCLEOTIDE SEQUENCE [LARGE SCALE GENOMIC DNA]</scope>
    <source>
        <strain evidence="1 2">DSM 41654</strain>
    </source>
</reference>